<dbReference type="EMBL" id="UIVT01000001">
    <property type="protein sequence ID" value="SVP88344.1"/>
    <property type="molecule type" value="Genomic_DNA"/>
</dbReference>
<gene>
    <name evidence="2" type="ORF">TAT_000020800</name>
    <name evidence="3" type="ORF">TAV_000020700</name>
</gene>
<dbReference type="AlphaFoldDB" id="A0A3B0MFB7"/>
<dbReference type="InterPro" id="IPR056324">
    <property type="entry name" value="Microp_apicomplexa_19"/>
</dbReference>
<dbReference type="VEuPathDB" id="PiroplasmaDB:TA19140"/>
<dbReference type="Pfam" id="PF23533">
    <property type="entry name" value="Microp_apicomplexa_19"/>
    <property type="match status" value="1"/>
</dbReference>
<reference evidence="2" key="1">
    <citation type="submission" date="2018-07" db="EMBL/GenBank/DDBJ databases">
        <authorList>
            <person name="Quirk P.G."/>
            <person name="Krulwich T.A."/>
        </authorList>
    </citation>
    <scope>NUCLEOTIDE SEQUENCE</scope>
    <source>
        <strain evidence="2">Anand</strain>
    </source>
</reference>
<dbReference type="EMBL" id="UIVS01000001">
    <property type="protein sequence ID" value="SVP89512.1"/>
    <property type="molecule type" value="Genomic_DNA"/>
</dbReference>
<evidence type="ECO:0000259" key="1">
    <source>
        <dbReference type="Pfam" id="PF23533"/>
    </source>
</evidence>
<sequence length="250" mass="28157">MSNVGLKFGRFIRTRCLSDPSVQLLHLKRTLGFLRAAKSGGAHMLVIGTKHQTGLNYQQLLGQKFYTPDKITPEIITNAPLNYDLILCFDPIRYARLLHNINLPCVGISRVEDFYHHRDIPDAFDYLLPIAEDFLDISKLGYSKLLLISIMSSSVEFELENRRESSDPISENLFLAGKAWEFLTHKVFENEAGSAFLIVAGSVAIAALCGRERRAATLARSLQLGPATSLRIFGHPRYRNHIPQNPLLKH</sequence>
<evidence type="ECO:0000313" key="3">
    <source>
        <dbReference type="EMBL" id="SVP89512.1"/>
    </source>
</evidence>
<name>A0A3B0MFB7_THEAN</name>
<accession>A0A3B0MFB7</accession>
<organism evidence="2">
    <name type="scientific">Theileria annulata</name>
    <dbReference type="NCBI Taxonomy" id="5874"/>
    <lineage>
        <taxon>Eukaryota</taxon>
        <taxon>Sar</taxon>
        <taxon>Alveolata</taxon>
        <taxon>Apicomplexa</taxon>
        <taxon>Aconoidasida</taxon>
        <taxon>Piroplasmida</taxon>
        <taxon>Theileriidae</taxon>
        <taxon>Theileria</taxon>
    </lineage>
</organism>
<evidence type="ECO:0000313" key="2">
    <source>
        <dbReference type="EMBL" id="SVP88344.1"/>
    </source>
</evidence>
<feature type="domain" description="Microprotein" evidence="1">
    <location>
        <begin position="155"/>
        <end position="249"/>
    </location>
</feature>
<protein>
    <recommendedName>
        <fullName evidence="1">Microprotein domain-containing protein</fullName>
    </recommendedName>
</protein>
<proteinExistence type="predicted"/>